<feature type="transmembrane region" description="Helical" evidence="1">
    <location>
        <begin position="140"/>
        <end position="158"/>
    </location>
</feature>
<dbReference type="Gene3D" id="1.20.1250.20">
    <property type="entry name" value="MFS general substrate transporter like domains"/>
    <property type="match status" value="1"/>
</dbReference>
<protein>
    <submittedName>
        <fullName evidence="2">Tubd1 protein</fullName>
    </submittedName>
</protein>
<accession>A0A812K5W8</accession>
<keyword evidence="1" id="KW-0812">Transmembrane</keyword>
<gene>
    <name evidence="2" type="primary">tubd1</name>
    <name evidence="2" type="ORF">SPIL2461_LOCUS2938</name>
</gene>
<dbReference type="AlphaFoldDB" id="A0A812K5W8"/>
<keyword evidence="3" id="KW-1185">Reference proteome</keyword>
<sequence length="222" mass="23391">MWQVPQRKLSRANPTGTARTRRVLKIPELRDAFYHNFASSTMLLARLSAEGSPVFAYGACSGAMYSGLVLHNKALGTRVSALLQLLVAVSYLFSAPVVGRQCDECAGDSAALSRKLALGWAILFAGFGLLAADAGISSQALGLLLLGLGEAFVLLPSYPRLTLACPHRPGLVSAFFNGAWALGQALGPFILALVTWEQAEMVASCCALSLAGLYAFLSVVQG</sequence>
<dbReference type="EMBL" id="CAJNIZ010003336">
    <property type="protein sequence ID" value="CAE7221443.1"/>
    <property type="molecule type" value="Genomic_DNA"/>
</dbReference>
<dbReference type="SUPFAM" id="SSF103473">
    <property type="entry name" value="MFS general substrate transporter"/>
    <property type="match status" value="1"/>
</dbReference>
<organism evidence="2 3">
    <name type="scientific">Symbiodinium pilosum</name>
    <name type="common">Dinoflagellate</name>
    <dbReference type="NCBI Taxonomy" id="2952"/>
    <lineage>
        <taxon>Eukaryota</taxon>
        <taxon>Sar</taxon>
        <taxon>Alveolata</taxon>
        <taxon>Dinophyceae</taxon>
        <taxon>Suessiales</taxon>
        <taxon>Symbiodiniaceae</taxon>
        <taxon>Symbiodinium</taxon>
    </lineage>
</organism>
<keyword evidence="1" id="KW-1133">Transmembrane helix</keyword>
<proteinExistence type="predicted"/>
<feature type="transmembrane region" description="Helical" evidence="1">
    <location>
        <begin position="201"/>
        <end position="220"/>
    </location>
</feature>
<reference evidence="2" key="1">
    <citation type="submission" date="2021-02" db="EMBL/GenBank/DDBJ databases">
        <authorList>
            <person name="Dougan E. K."/>
            <person name="Rhodes N."/>
            <person name="Thang M."/>
            <person name="Chan C."/>
        </authorList>
    </citation>
    <scope>NUCLEOTIDE SEQUENCE</scope>
</reference>
<name>A0A812K5W8_SYMPI</name>
<dbReference type="Proteomes" id="UP000649617">
    <property type="component" value="Unassembled WGS sequence"/>
</dbReference>
<evidence type="ECO:0000313" key="3">
    <source>
        <dbReference type="Proteomes" id="UP000649617"/>
    </source>
</evidence>
<feature type="transmembrane region" description="Helical" evidence="1">
    <location>
        <begin position="116"/>
        <end position="134"/>
    </location>
</feature>
<keyword evidence="1" id="KW-0472">Membrane</keyword>
<evidence type="ECO:0000313" key="2">
    <source>
        <dbReference type="EMBL" id="CAE7221443.1"/>
    </source>
</evidence>
<feature type="transmembrane region" description="Helical" evidence="1">
    <location>
        <begin position="170"/>
        <end position="195"/>
    </location>
</feature>
<dbReference type="InterPro" id="IPR036259">
    <property type="entry name" value="MFS_trans_sf"/>
</dbReference>
<comment type="caution">
    <text evidence="2">The sequence shown here is derived from an EMBL/GenBank/DDBJ whole genome shotgun (WGS) entry which is preliminary data.</text>
</comment>
<evidence type="ECO:0000256" key="1">
    <source>
        <dbReference type="SAM" id="Phobius"/>
    </source>
</evidence>